<gene>
    <name evidence="3" type="ORF">LTRI10_LOCUS26916</name>
</gene>
<dbReference type="Pfam" id="PF05678">
    <property type="entry name" value="VQ"/>
    <property type="match status" value="1"/>
</dbReference>
<dbReference type="Proteomes" id="UP001497516">
    <property type="component" value="Chromosome 4"/>
</dbReference>
<protein>
    <recommendedName>
        <fullName evidence="2">VQ domain-containing protein</fullName>
    </recommendedName>
</protein>
<name>A0AAV2EIN7_9ROSI</name>
<accession>A0AAV2EIN7</accession>
<proteinExistence type="predicted"/>
<dbReference type="InterPro" id="IPR039335">
    <property type="entry name" value="SIB1/2"/>
</dbReference>
<feature type="region of interest" description="Disordered" evidence="1">
    <location>
        <begin position="75"/>
        <end position="102"/>
    </location>
</feature>
<feature type="region of interest" description="Disordered" evidence="1">
    <location>
        <begin position="115"/>
        <end position="141"/>
    </location>
</feature>
<organism evidence="3 4">
    <name type="scientific">Linum trigynum</name>
    <dbReference type="NCBI Taxonomy" id="586398"/>
    <lineage>
        <taxon>Eukaryota</taxon>
        <taxon>Viridiplantae</taxon>
        <taxon>Streptophyta</taxon>
        <taxon>Embryophyta</taxon>
        <taxon>Tracheophyta</taxon>
        <taxon>Spermatophyta</taxon>
        <taxon>Magnoliopsida</taxon>
        <taxon>eudicotyledons</taxon>
        <taxon>Gunneridae</taxon>
        <taxon>Pentapetalae</taxon>
        <taxon>rosids</taxon>
        <taxon>fabids</taxon>
        <taxon>Malpighiales</taxon>
        <taxon>Linaceae</taxon>
        <taxon>Linum</taxon>
    </lineage>
</organism>
<dbReference type="PANTHER" id="PTHR33624">
    <property type="entry name" value="SIGMA FACTOR BINDING PROTEIN 1, CHLOROPLASTIC"/>
    <property type="match status" value="1"/>
</dbReference>
<feature type="region of interest" description="Disordered" evidence="1">
    <location>
        <begin position="14"/>
        <end position="42"/>
    </location>
</feature>
<evidence type="ECO:0000256" key="1">
    <source>
        <dbReference type="SAM" id="MobiDB-lite"/>
    </source>
</evidence>
<evidence type="ECO:0000259" key="2">
    <source>
        <dbReference type="Pfam" id="PF05678"/>
    </source>
</evidence>
<reference evidence="3 4" key="1">
    <citation type="submission" date="2024-04" db="EMBL/GenBank/DDBJ databases">
        <authorList>
            <person name="Fracassetti M."/>
        </authorList>
    </citation>
    <scope>NUCLEOTIDE SEQUENCE [LARGE SCALE GENOMIC DNA]</scope>
</reference>
<evidence type="ECO:0000313" key="3">
    <source>
        <dbReference type="EMBL" id="CAL1385804.1"/>
    </source>
</evidence>
<dbReference type="EMBL" id="OZ034817">
    <property type="protein sequence ID" value="CAL1385804.1"/>
    <property type="molecule type" value="Genomic_DNA"/>
</dbReference>
<feature type="compositionally biased region" description="Low complexity" evidence="1">
    <location>
        <begin position="115"/>
        <end position="126"/>
    </location>
</feature>
<evidence type="ECO:0000313" key="4">
    <source>
        <dbReference type="Proteomes" id="UP001497516"/>
    </source>
</evidence>
<dbReference type="AlphaFoldDB" id="A0AAV2EIN7"/>
<sequence length="183" mass="19751">MIPVENLAMDMKLAAAKKKKQSNNRGSRNRGGGGGGGNYKGISEPMRVVYISNPMKFEIRASEFRRLVQQLTGRDAEFPPSLGRHHHGNSSSSESSSSNCSSLITTATEAAATVVDSSVSGGDDVAPSPGEVHDAPPQVEDQAVDDEQLDEWGCGEFVPEMLENTAVFHSWHFDLDFVELINS</sequence>
<dbReference type="PANTHER" id="PTHR33624:SF2">
    <property type="entry name" value="SIGMA FACTOR BINDING PROTEIN 1, CHLOROPLASTIC"/>
    <property type="match status" value="1"/>
</dbReference>
<keyword evidence="4" id="KW-1185">Reference proteome</keyword>
<feature type="compositionally biased region" description="Gly residues" evidence="1">
    <location>
        <begin position="29"/>
        <end position="39"/>
    </location>
</feature>
<dbReference type="InterPro" id="IPR008889">
    <property type="entry name" value="VQ"/>
</dbReference>
<feature type="domain" description="VQ" evidence="2">
    <location>
        <begin position="51"/>
        <end position="76"/>
    </location>
</feature>
<feature type="compositionally biased region" description="Low complexity" evidence="1">
    <location>
        <begin position="90"/>
        <end position="102"/>
    </location>
</feature>